<evidence type="ECO:0000256" key="9">
    <source>
        <dbReference type="RuleBase" id="RU361169"/>
    </source>
</evidence>
<feature type="signal peptide" evidence="10">
    <location>
        <begin position="1"/>
        <end position="15"/>
    </location>
</feature>
<keyword evidence="6" id="KW-0325">Glycoprotein</keyword>
<evidence type="ECO:0000313" key="11">
    <source>
        <dbReference type="EMBL" id="KAB8205934.1"/>
    </source>
</evidence>
<evidence type="ECO:0000256" key="10">
    <source>
        <dbReference type="SAM" id="SignalP"/>
    </source>
</evidence>
<sequence length="487" mass="52472">MHSLLLLLYSTLALGQLIGPVGPTTPLSEKTTECNILSYGAVADNSTDISTALETTFNDCVRPNPGSRLVVPEGQYLLNRGVVLSNATNWAFQLDGLITAAYGGNWEIERSLILQGFAGVDLLNETINGEGDHKFLLDVLVIVNAVDFEFYSSNGLGAFQGQGYLYRNLNNTDRPRLVRLISPTNASVHDLILVDSPKFHIILDFAVNVEAYHLTIRGANLGSYDGIDAIGTNYYIHDNEVTNRDECVSIKSPSHHALVENLVCNQAGSGLSIGSLNVSAEISNIVARNISILQGNNIAFIKTYPGGSGYVSNITFENFRSKASLYGLNINQYWQNTFTPDTGAVTLSNIIFRNVTGSVADGAQRPPLYLIANDLTFATNVTVEDVSVWTETGDSVVNKISNVFGTGDGNYGVNDGIEVLGVGEVPTAYTRTVTVTETPTGWVKPGLPAWAAPSTGFGTASPIPVYTPSPLWRPGGVDYDLHYWGSF</sequence>
<keyword evidence="8" id="KW-0961">Cell wall biogenesis/degradation</keyword>
<evidence type="ECO:0000256" key="2">
    <source>
        <dbReference type="ARBA" id="ARBA00008834"/>
    </source>
</evidence>
<protein>
    <submittedName>
        <fullName evidence="11">Pectin lyase fold/virulence factor</fullName>
    </submittedName>
</protein>
<dbReference type="PANTHER" id="PTHR31736">
    <property type="match status" value="1"/>
</dbReference>
<accession>A0A5N6DLK6</accession>
<evidence type="ECO:0000256" key="5">
    <source>
        <dbReference type="ARBA" id="ARBA00022801"/>
    </source>
</evidence>
<keyword evidence="3" id="KW-0964">Secreted</keyword>
<dbReference type="GO" id="GO:0071555">
    <property type="term" value="P:cell wall organization"/>
    <property type="evidence" value="ECO:0007669"/>
    <property type="project" value="UniProtKB-KW"/>
</dbReference>
<keyword evidence="7 9" id="KW-0326">Glycosidase</keyword>
<comment type="subcellular location">
    <subcellularLocation>
        <location evidence="1">Secreted</location>
    </subcellularLocation>
</comment>
<feature type="chain" id="PRO_5024922938" evidence="10">
    <location>
        <begin position="16"/>
        <end position="487"/>
    </location>
</feature>
<dbReference type="InterPro" id="IPR012334">
    <property type="entry name" value="Pectin_lyas_fold"/>
</dbReference>
<name>A0A5N6DLK6_ASPPA</name>
<dbReference type="SUPFAM" id="SSF51126">
    <property type="entry name" value="Pectin lyase-like"/>
    <property type="match status" value="1"/>
</dbReference>
<organism evidence="11 12">
    <name type="scientific">Aspergillus parasiticus</name>
    <dbReference type="NCBI Taxonomy" id="5067"/>
    <lineage>
        <taxon>Eukaryota</taxon>
        <taxon>Fungi</taxon>
        <taxon>Dikarya</taxon>
        <taxon>Ascomycota</taxon>
        <taxon>Pezizomycotina</taxon>
        <taxon>Eurotiomycetes</taxon>
        <taxon>Eurotiomycetidae</taxon>
        <taxon>Eurotiales</taxon>
        <taxon>Aspergillaceae</taxon>
        <taxon>Aspergillus</taxon>
        <taxon>Aspergillus subgen. Circumdati</taxon>
    </lineage>
</organism>
<dbReference type="InterPro" id="IPR011050">
    <property type="entry name" value="Pectin_lyase_fold/virulence"/>
</dbReference>
<gene>
    <name evidence="11" type="ORF">BDV34DRAFT_235042</name>
</gene>
<dbReference type="VEuPathDB" id="FungiDB:BDV34DRAFT_235042"/>
<keyword evidence="11" id="KW-0456">Lyase</keyword>
<dbReference type="GO" id="GO:0016829">
    <property type="term" value="F:lyase activity"/>
    <property type="evidence" value="ECO:0007669"/>
    <property type="project" value="UniProtKB-KW"/>
</dbReference>
<evidence type="ECO:0000313" key="12">
    <source>
        <dbReference type="Proteomes" id="UP000326532"/>
    </source>
</evidence>
<comment type="similarity">
    <text evidence="2 9">Belongs to the glycosyl hydrolase 28 family.</text>
</comment>
<reference evidence="11 12" key="1">
    <citation type="submission" date="2019-04" db="EMBL/GenBank/DDBJ databases">
        <title>Fungal friends and foes A comparative genomics study of 23 Aspergillus species from section Flavi.</title>
        <authorList>
            <consortium name="DOE Joint Genome Institute"/>
            <person name="Kjaerbolling I."/>
            <person name="Vesth T.C."/>
            <person name="Frisvad J.C."/>
            <person name="Nybo J.L."/>
            <person name="Theobald S."/>
            <person name="Kildgaard S."/>
            <person name="Petersen T.I."/>
            <person name="Kuo A."/>
            <person name="Sato A."/>
            <person name="Lyhne E.K."/>
            <person name="Kogle M.E."/>
            <person name="Wiebenga A."/>
            <person name="Kun R.S."/>
            <person name="Lubbers R.J."/>
            <person name="Makela M.R."/>
            <person name="Barry K."/>
            <person name="Chovatia M."/>
            <person name="Clum A."/>
            <person name="Daum C."/>
            <person name="Haridas S."/>
            <person name="He G."/>
            <person name="LaButti K."/>
            <person name="Lipzen A."/>
            <person name="Mondo S."/>
            <person name="Pangilinan J."/>
            <person name="Riley R."/>
            <person name="Salamov A."/>
            <person name="Simmons B.A."/>
            <person name="Magnuson J.K."/>
            <person name="Henrissat B."/>
            <person name="Mortensen U.H."/>
            <person name="Larsen T.O."/>
            <person name="De vries R.P."/>
            <person name="Grigoriev I.V."/>
            <person name="Machida M."/>
            <person name="Baker S.E."/>
            <person name="Andersen M.R."/>
        </authorList>
    </citation>
    <scope>NUCLEOTIDE SEQUENCE [LARGE SCALE GENOMIC DNA]</scope>
    <source>
        <strain evidence="11 12">CBS 117618</strain>
    </source>
</reference>
<keyword evidence="5 9" id="KW-0378">Hydrolase</keyword>
<dbReference type="GO" id="GO:0005975">
    <property type="term" value="P:carbohydrate metabolic process"/>
    <property type="evidence" value="ECO:0007669"/>
    <property type="project" value="InterPro"/>
</dbReference>
<dbReference type="InterPro" id="IPR000743">
    <property type="entry name" value="Glyco_hydro_28"/>
</dbReference>
<dbReference type="Pfam" id="PF00295">
    <property type="entry name" value="Glyco_hydro_28"/>
    <property type="match status" value="1"/>
</dbReference>
<dbReference type="GO" id="GO:0004650">
    <property type="term" value="F:polygalacturonase activity"/>
    <property type="evidence" value="ECO:0007669"/>
    <property type="project" value="InterPro"/>
</dbReference>
<dbReference type="Gene3D" id="2.160.20.10">
    <property type="entry name" value="Single-stranded right-handed beta-helix, Pectin lyase-like"/>
    <property type="match status" value="1"/>
</dbReference>
<dbReference type="EMBL" id="ML734967">
    <property type="protein sequence ID" value="KAB8205934.1"/>
    <property type="molecule type" value="Genomic_DNA"/>
</dbReference>
<dbReference type="AlphaFoldDB" id="A0A5N6DLK6"/>
<dbReference type="OMA" id="TNYYIHD"/>
<keyword evidence="12" id="KW-1185">Reference proteome</keyword>
<evidence type="ECO:0000256" key="4">
    <source>
        <dbReference type="ARBA" id="ARBA00022729"/>
    </source>
</evidence>
<proteinExistence type="inferred from homology"/>
<dbReference type="Proteomes" id="UP000326532">
    <property type="component" value="Unassembled WGS sequence"/>
</dbReference>
<evidence type="ECO:0000256" key="6">
    <source>
        <dbReference type="ARBA" id="ARBA00023180"/>
    </source>
</evidence>
<keyword evidence="4 10" id="KW-0732">Signal</keyword>
<evidence type="ECO:0000256" key="8">
    <source>
        <dbReference type="ARBA" id="ARBA00023316"/>
    </source>
</evidence>
<dbReference type="GO" id="GO:0005576">
    <property type="term" value="C:extracellular region"/>
    <property type="evidence" value="ECO:0007669"/>
    <property type="project" value="UniProtKB-SubCell"/>
</dbReference>
<evidence type="ECO:0000256" key="1">
    <source>
        <dbReference type="ARBA" id="ARBA00004613"/>
    </source>
</evidence>
<dbReference type="PANTHER" id="PTHR31736:SF18">
    <property type="entry name" value="PUTATIVE-RELATED"/>
    <property type="match status" value="1"/>
</dbReference>
<evidence type="ECO:0000256" key="3">
    <source>
        <dbReference type="ARBA" id="ARBA00022525"/>
    </source>
</evidence>
<evidence type="ECO:0000256" key="7">
    <source>
        <dbReference type="ARBA" id="ARBA00023295"/>
    </source>
</evidence>